<dbReference type="PANTHER" id="PTHR43833:SF7">
    <property type="entry name" value="KTR SYSTEM POTASSIUM UPTAKE PROTEIN C"/>
    <property type="match status" value="1"/>
</dbReference>
<reference evidence="3" key="1">
    <citation type="submission" date="2022-06" db="EMBL/GenBank/DDBJ databases">
        <title>Aeoliella straminimaris, a novel planctomycete from sediments.</title>
        <authorList>
            <person name="Vitorino I.R."/>
            <person name="Lage O.M."/>
        </authorList>
    </citation>
    <scope>NUCLEOTIDE SEQUENCE</scope>
    <source>
        <strain evidence="3">ICT_H6.2</strain>
    </source>
</reference>
<protein>
    <submittedName>
        <fullName evidence="3">TrkA family potassium uptake protein</fullName>
    </submittedName>
</protein>
<dbReference type="InterPro" id="IPR006037">
    <property type="entry name" value="RCK_C"/>
</dbReference>
<evidence type="ECO:0000313" key="3">
    <source>
        <dbReference type="EMBL" id="MCO6043936.1"/>
    </source>
</evidence>
<organism evidence="3 4">
    <name type="scientific">Aeoliella straminimaris</name>
    <dbReference type="NCBI Taxonomy" id="2954799"/>
    <lineage>
        <taxon>Bacteria</taxon>
        <taxon>Pseudomonadati</taxon>
        <taxon>Planctomycetota</taxon>
        <taxon>Planctomycetia</taxon>
        <taxon>Pirellulales</taxon>
        <taxon>Lacipirellulaceae</taxon>
        <taxon>Aeoliella</taxon>
    </lineage>
</organism>
<dbReference type="Pfam" id="PF02080">
    <property type="entry name" value="TrkA_C"/>
    <property type="match status" value="1"/>
</dbReference>
<evidence type="ECO:0000259" key="1">
    <source>
        <dbReference type="PROSITE" id="PS51201"/>
    </source>
</evidence>
<dbReference type="InterPro" id="IPR036721">
    <property type="entry name" value="RCK_C_sf"/>
</dbReference>
<keyword evidence="4" id="KW-1185">Reference proteome</keyword>
<evidence type="ECO:0000259" key="2">
    <source>
        <dbReference type="PROSITE" id="PS51202"/>
    </source>
</evidence>
<dbReference type="Proteomes" id="UP001155241">
    <property type="component" value="Unassembled WGS sequence"/>
</dbReference>
<dbReference type="RefSeq" id="WP_252852037.1">
    <property type="nucleotide sequence ID" value="NZ_JAMXLR010000026.1"/>
</dbReference>
<evidence type="ECO:0000313" key="4">
    <source>
        <dbReference type="Proteomes" id="UP001155241"/>
    </source>
</evidence>
<dbReference type="GO" id="GO:0006813">
    <property type="term" value="P:potassium ion transport"/>
    <property type="evidence" value="ECO:0007669"/>
    <property type="project" value="InterPro"/>
</dbReference>
<dbReference type="InterPro" id="IPR036291">
    <property type="entry name" value="NAD(P)-bd_dom_sf"/>
</dbReference>
<dbReference type="InterPro" id="IPR050721">
    <property type="entry name" value="Trk_Ktr_HKT_K-transport"/>
</dbReference>
<dbReference type="InterPro" id="IPR003148">
    <property type="entry name" value="RCK_N"/>
</dbReference>
<name>A0A9X2FGN1_9BACT</name>
<dbReference type="Gene3D" id="3.40.50.720">
    <property type="entry name" value="NAD(P)-binding Rossmann-like Domain"/>
    <property type="match status" value="1"/>
</dbReference>
<dbReference type="SUPFAM" id="SSF51735">
    <property type="entry name" value="NAD(P)-binding Rossmann-fold domains"/>
    <property type="match status" value="1"/>
</dbReference>
<gene>
    <name evidence="3" type="ORF">NG895_08455</name>
</gene>
<feature type="domain" description="RCK N-terminal" evidence="1">
    <location>
        <begin position="1"/>
        <end position="125"/>
    </location>
</feature>
<feature type="domain" description="RCK C-terminal" evidence="2">
    <location>
        <begin position="134"/>
        <end position="218"/>
    </location>
</feature>
<dbReference type="AlphaFoldDB" id="A0A9X2FGN1"/>
<proteinExistence type="predicted"/>
<dbReference type="Pfam" id="PF02254">
    <property type="entry name" value="TrkA_N"/>
    <property type="match status" value="1"/>
</dbReference>
<dbReference type="Gene3D" id="3.30.70.1450">
    <property type="entry name" value="Regulator of K+ conductance, C-terminal domain"/>
    <property type="match status" value="1"/>
</dbReference>
<comment type="caution">
    <text evidence="3">The sequence shown here is derived from an EMBL/GenBank/DDBJ whole genome shotgun (WGS) entry which is preliminary data.</text>
</comment>
<dbReference type="PANTHER" id="PTHR43833">
    <property type="entry name" value="POTASSIUM CHANNEL PROTEIN 2-RELATED-RELATED"/>
    <property type="match status" value="1"/>
</dbReference>
<dbReference type="GO" id="GO:0008324">
    <property type="term" value="F:monoatomic cation transmembrane transporter activity"/>
    <property type="evidence" value="ECO:0007669"/>
    <property type="project" value="InterPro"/>
</dbReference>
<accession>A0A9X2FGN1</accession>
<dbReference type="SUPFAM" id="SSF116726">
    <property type="entry name" value="TrkA C-terminal domain-like"/>
    <property type="match status" value="1"/>
</dbReference>
<sequence>MKRFLIVGLGNFGTAVGLSLAENGHDVIAIDRDGTLVDRVGNQLARAVVGDATDIEILKQLGAHQTDAAVVSLGDDITACVLASMALLELKIGDIYVKVVSKEHARVMERLGVGHTIFPEYDTAIELAAQLGGPGLLNYTKLGPDFSIQEMSVPDSWIGQTIRELNIRQKYALTIVALHDYLTGSTLAAPDPDHKLNDSDTLLVAGNDEALAQVAKLK</sequence>
<dbReference type="EMBL" id="JAMXLR010000026">
    <property type="protein sequence ID" value="MCO6043936.1"/>
    <property type="molecule type" value="Genomic_DNA"/>
</dbReference>
<dbReference type="PROSITE" id="PS51201">
    <property type="entry name" value="RCK_N"/>
    <property type="match status" value="1"/>
</dbReference>
<dbReference type="PROSITE" id="PS51202">
    <property type="entry name" value="RCK_C"/>
    <property type="match status" value="1"/>
</dbReference>